<evidence type="ECO:0000313" key="2">
    <source>
        <dbReference type="EMBL" id="GJD50549.1"/>
    </source>
</evidence>
<proteinExistence type="predicted"/>
<protein>
    <recommendedName>
        <fullName evidence="4">GGDEF domain-containing protein</fullName>
    </recommendedName>
</protein>
<evidence type="ECO:0000256" key="1">
    <source>
        <dbReference type="SAM" id="Phobius"/>
    </source>
</evidence>
<evidence type="ECO:0000313" key="3">
    <source>
        <dbReference type="Proteomes" id="UP001055167"/>
    </source>
</evidence>
<keyword evidence="1" id="KW-0812">Transmembrane</keyword>
<keyword evidence="1" id="KW-1133">Transmembrane helix</keyword>
<dbReference type="RefSeq" id="WP_128561096.1">
    <property type="nucleotide sequence ID" value="NZ_BPQH01000009.1"/>
</dbReference>
<gene>
    <name evidence="2" type="ORF">OPKNFCMD_3292</name>
</gene>
<feature type="transmembrane region" description="Helical" evidence="1">
    <location>
        <begin position="55"/>
        <end position="75"/>
    </location>
</feature>
<reference evidence="2" key="2">
    <citation type="submission" date="2021-08" db="EMBL/GenBank/DDBJ databases">
        <authorList>
            <person name="Tani A."/>
            <person name="Ola A."/>
            <person name="Ogura Y."/>
            <person name="Katsura K."/>
            <person name="Hayashi T."/>
        </authorList>
    </citation>
    <scope>NUCLEOTIDE SEQUENCE</scope>
    <source>
        <strain evidence="2">KCTC 52305</strain>
    </source>
</reference>
<reference evidence="2" key="1">
    <citation type="journal article" date="2021" name="Front. Microbiol.">
        <title>Comprehensive Comparative Genomics and Phenotyping of Methylobacterium Species.</title>
        <authorList>
            <person name="Alessa O."/>
            <person name="Ogura Y."/>
            <person name="Fujitani Y."/>
            <person name="Takami H."/>
            <person name="Hayashi T."/>
            <person name="Sahin N."/>
            <person name="Tani A."/>
        </authorList>
    </citation>
    <scope>NUCLEOTIDE SEQUENCE</scope>
    <source>
        <strain evidence="2">KCTC 52305</strain>
    </source>
</reference>
<accession>A0ABQ4QZF2</accession>
<comment type="caution">
    <text evidence="2">The sequence shown here is derived from an EMBL/GenBank/DDBJ whole genome shotgun (WGS) entry which is preliminary data.</text>
</comment>
<dbReference type="EMBL" id="BPQH01000009">
    <property type="protein sequence ID" value="GJD50549.1"/>
    <property type="molecule type" value="Genomic_DNA"/>
</dbReference>
<keyword evidence="3" id="KW-1185">Reference proteome</keyword>
<evidence type="ECO:0008006" key="4">
    <source>
        <dbReference type="Google" id="ProtNLM"/>
    </source>
</evidence>
<dbReference type="Proteomes" id="UP001055167">
    <property type="component" value="Unassembled WGS sequence"/>
</dbReference>
<name>A0ABQ4QZF2_9HYPH</name>
<organism evidence="2 3">
    <name type="scientific">Methylobacterium crusticola</name>
    <dbReference type="NCBI Taxonomy" id="1697972"/>
    <lineage>
        <taxon>Bacteria</taxon>
        <taxon>Pseudomonadati</taxon>
        <taxon>Pseudomonadota</taxon>
        <taxon>Alphaproteobacteria</taxon>
        <taxon>Hyphomicrobiales</taxon>
        <taxon>Methylobacteriaceae</taxon>
        <taxon>Methylobacterium</taxon>
    </lineage>
</organism>
<sequence>MATFHPKDWHRRSSRLRRMRREMQARDANAAATVEWLLSTGLCLGLTALLPASAMLSALAALLTLAGFAWLGVAIMQAEPPVGSPHLTAWDAALFSLAASFGVQSTAHLAALSP</sequence>
<keyword evidence="1" id="KW-0472">Membrane</keyword>